<keyword evidence="2" id="KW-0489">Methyltransferase</keyword>
<dbReference type="Gene3D" id="3.40.50.150">
    <property type="entry name" value="Vaccinia Virus protein VP39"/>
    <property type="match status" value="1"/>
</dbReference>
<dbReference type="EMBL" id="BBIO01000006">
    <property type="protein sequence ID" value="GAK45051.1"/>
    <property type="molecule type" value="Genomic_DNA"/>
</dbReference>
<dbReference type="GO" id="GO:0032259">
    <property type="term" value="P:methylation"/>
    <property type="evidence" value="ECO:0007669"/>
    <property type="project" value="UniProtKB-KW"/>
</dbReference>
<dbReference type="GO" id="GO:0008168">
    <property type="term" value="F:methyltransferase activity"/>
    <property type="evidence" value="ECO:0007669"/>
    <property type="project" value="UniProtKB-KW"/>
</dbReference>
<keyword evidence="2" id="KW-0808">Transferase</keyword>
<dbReference type="Pfam" id="PF13649">
    <property type="entry name" value="Methyltransf_25"/>
    <property type="match status" value="1"/>
</dbReference>
<proteinExistence type="predicted"/>
<gene>
    <name evidence="2" type="ORF">M2A_1550</name>
</gene>
<sequence length="253" mass="28644">MSDLDPFKVFMEIQLGLPRNGPGSREATRAAFKLLPPLPSEPEILDLGAGQGAATLELLRLTDGRVTAVDIMKPFLDRLEANAEGEGVPETRLRTLCADFEDLHLPQGVFDLIWSEGAIYNLGFEEGLALWRPFLAPGRYAVISDCIWKTDEPSLEIRHFWDEAYPSMGTLAENAARAQRAGFEVLGTHWLTEDDWWTEYYGPMKDRIRALLPDYAGAPEALAVFKEEEEEMELFERFQDQYGYCFFVLQAKS</sequence>
<evidence type="ECO:0000313" key="3">
    <source>
        <dbReference type="Proteomes" id="UP000028702"/>
    </source>
</evidence>
<dbReference type="CDD" id="cd02440">
    <property type="entry name" value="AdoMet_MTases"/>
    <property type="match status" value="1"/>
</dbReference>
<dbReference type="InterPro" id="IPR041698">
    <property type="entry name" value="Methyltransf_25"/>
</dbReference>
<evidence type="ECO:0000313" key="2">
    <source>
        <dbReference type="EMBL" id="GAK45051.1"/>
    </source>
</evidence>
<dbReference type="eggNOG" id="COG2230">
    <property type="taxonomic scope" value="Bacteria"/>
</dbReference>
<keyword evidence="3" id="KW-1185">Reference proteome</keyword>
<dbReference type="Proteomes" id="UP000028702">
    <property type="component" value="Unassembled WGS sequence"/>
</dbReference>
<feature type="domain" description="Methyltransferase" evidence="1">
    <location>
        <begin position="44"/>
        <end position="123"/>
    </location>
</feature>
<dbReference type="STRING" id="1333998.M2A_1550"/>
<organism evidence="2 3">
    <name type="scientific">Tepidicaulis marinus</name>
    <dbReference type="NCBI Taxonomy" id="1333998"/>
    <lineage>
        <taxon>Bacteria</taxon>
        <taxon>Pseudomonadati</taxon>
        <taxon>Pseudomonadota</taxon>
        <taxon>Alphaproteobacteria</taxon>
        <taxon>Hyphomicrobiales</taxon>
        <taxon>Parvibaculaceae</taxon>
        <taxon>Tepidicaulis</taxon>
    </lineage>
</organism>
<dbReference type="AlphaFoldDB" id="A0A081BAI3"/>
<dbReference type="RefSeq" id="WP_045445332.1">
    <property type="nucleotide sequence ID" value="NZ_BBIO01000006.1"/>
</dbReference>
<dbReference type="InterPro" id="IPR029063">
    <property type="entry name" value="SAM-dependent_MTases_sf"/>
</dbReference>
<name>A0A081BAI3_9HYPH</name>
<reference evidence="2 3" key="1">
    <citation type="submission" date="2014-07" db="EMBL/GenBank/DDBJ databases">
        <title>Tepidicaulis marinum gen. nov., sp. nov., a novel marine bacterium denitrifying nitrate to nitrous oxide strictly under microaerobic conditions.</title>
        <authorList>
            <person name="Takeuchi M."/>
            <person name="Yamagishi T."/>
            <person name="Kamagata Y."/>
            <person name="Oshima K."/>
            <person name="Hattori M."/>
            <person name="Katayama T."/>
            <person name="Hanada S."/>
            <person name="Tamaki H."/>
            <person name="Marumo K."/>
            <person name="Maeda H."/>
            <person name="Nedachi M."/>
            <person name="Iwasaki W."/>
            <person name="Suwa Y."/>
            <person name="Sakata S."/>
        </authorList>
    </citation>
    <scope>NUCLEOTIDE SEQUENCE [LARGE SCALE GENOMIC DNA]</scope>
    <source>
        <strain evidence="2 3">MA2</strain>
    </source>
</reference>
<accession>A0A081BAI3</accession>
<comment type="caution">
    <text evidence="2">The sequence shown here is derived from an EMBL/GenBank/DDBJ whole genome shotgun (WGS) entry which is preliminary data.</text>
</comment>
<evidence type="ECO:0000259" key="1">
    <source>
        <dbReference type="Pfam" id="PF13649"/>
    </source>
</evidence>
<protein>
    <submittedName>
        <fullName evidence="2">Methyltransferase type 11</fullName>
    </submittedName>
</protein>
<dbReference type="SUPFAM" id="SSF53335">
    <property type="entry name" value="S-adenosyl-L-methionine-dependent methyltransferases"/>
    <property type="match status" value="1"/>
</dbReference>